<dbReference type="AlphaFoldDB" id="A0A6C0H3Z7"/>
<feature type="domain" description="Methyltransferase FkbM" evidence="1">
    <location>
        <begin position="60"/>
        <end position="221"/>
    </location>
</feature>
<dbReference type="PANTHER" id="PTHR34203:SF15">
    <property type="entry name" value="SLL1173 PROTEIN"/>
    <property type="match status" value="1"/>
</dbReference>
<evidence type="ECO:0000313" key="2">
    <source>
        <dbReference type="EMBL" id="QHT74763.1"/>
    </source>
</evidence>
<dbReference type="InterPro" id="IPR029063">
    <property type="entry name" value="SAM-dependent_MTases_sf"/>
</dbReference>
<dbReference type="PANTHER" id="PTHR34203">
    <property type="entry name" value="METHYLTRANSFERASE, FKBM FAMILY PROTEIN"/>
    <property type="match status" value="1"/>
</dbReference>
<dbReference type="Pfam" id="PF05050">
    <property type="entry name" value="Methyltransf_21"/>
    <property type="match status" value="1"/>
</dbReference>
<organism evidence="2">
    <name type="scientific">viral metagenome</name>
    <dbReference type="NCBI Taxonomy" id="1070528"/>
    <lineage>
        <taxon>unclassified sequences</taxon>
        <taxon>metagenomes</taxon>
        <taxon>organismal metagenomes</taxon>
    </lineage>
</organism>
<accession>A0A6C0H3Z7</accession>
<dbReference type="Gene3D" id="3.40.50.150">
    <property type="entry name" value="Vaccinia Virus protein VP39"/>
    <property type="match status" value="1"/>
</dbReference>
<dbReference type="InterPro" id="IPR006342">
    <property type="entry name" value="FkbM_mtfrase"/>
</dbReference>
<dbReference type="SUPFAM" id="SSF53335">
    <property type="entry name" value="S-adenosyl-L-methionine-dependent methyltransferases"/>
    <property type="match status" value="1"/>
</dbReference>
<dbReference type="NCBIfam" id="TIGR01444">
    <property type="entry name" value="fkbM_fam"/>
    <property type="match status" value="1"/>
</dbReference>
<sequence length="236" mass="27007">MNKFIYPNCSVIEITDETMEINKNHWFGREKMVHESNSIDYVYKKLSEIIKANGKARLIDIGAQEGLYSLYAKYFDNIRVDAYEPYISSHKCLVDNIAINNVKDKVFAYNFAISNIKGLATLKVSKTNPSIKTLGDSPIRFKEYDEEEVFTEKLDNLYAVRKVDFIRCSAEGAEYFILQGGAEILKRDKPELLLTVDESAMSECSVTTERFFKLLRSLGYKSVGIVDFDNMAFSTK</sequence>
<name>A0A6C0H3Z7_9ZZZZ</name>
<dbReference type="InterPro" id="IPR052514">
    <property type="entry name" value="SAM-dependent_MTase"/>
</dbReference>
<reference evidence="2" key="1">
    <citation type="journal article" date="2020" name="Nature">
        <title>Giant virus diversity and host interactions through global metagenomics.</title>
        <authorList>
            <person name="Schulz F."/>
            <person name="Roux S."/>
            <person name="Paez-Espino D."/>
            <person name="Jungbluth S."/>
            <person name="Walsh D.A."/>
            <person name="Denef V.J."/>
            <person name="McMahon K.D."/>
            <person name="Konstantinidis K.T."/>
            <person name="Eloe-Fadrosh E.A."/>
            <person name="Kyrpides N.C."/>
            <person name="Woyke T."/>
        </authorList>
    </citation>
    <scope>NUCLEOTIDE SEQUENCE</scope>
    <source>
        <strain evidence="2">GVMAG-M-3300023179-62</strain>
    </source>
</reference>
<proteinExistence type="predicted"/>
<evidence type="ECO:0000259" key="1">
    <source>
        <dbReference type="Pfam" id="PF05050"/>
    </source>
</evidence>
<protein>
    <recommendedName>
        <fullName evidence="1">Methyltransferase FkbM domain-containing protein</fullName>
    </recommendedName>
</protein>
<dbReference type="EMBL" id="MN739858">
    <property type="protein sequence ID" value="QHT74763.1"/>
    <property type="molecule type" value="Genomic_DNA"/>
</dbReference>